<keyword evidence="3" id="KW-1185">Reference proteome</keyword>
<feature type="transmembrane region" description="Helical" evidence="1">
    <location>
        <begin position="47"/>
        <end position="70"/>
    </location>
</feature>
<keyword evidence="1" id="KW-0812">Transmembrane</keyword>
<evidence type="ECO:0000313" key="3">
    <source>
        <dbReference type="Proteomes" id="UP000185936"/>
    </source>
</evidence>
<dbReference type="EMBL" id="FTNR01000003">
    <property type="protein sequence ID" value="SIR81074.1"/>
    <property type="molecule type" value="Genomic_DNA"/>
</dbReference>
<feature type="transmembrane region" description="Helical" evidence="1">
    <location>
        <begin position="123"/>
        <end position="145"/>
    </location>
</feature>
<dbReference type="AlphaFoldDB" id="A0A1N7DZ13"/>
<name>A0A1N7DZ13_9EURY</name>
<feature type="transmembrane region" description="Helical" evidence="1">
    <location>
        <begin position="200"/>
        <end position="219"/>
    </location>
</feature>
<dbReference type="RefSeq" id="WP_076608186.1">
    <property type="nucleotide sequence ID" value="NZ_FTNR01000003.1"/>
</dbReference>
<organism evidence="2 3">
    <name type="scientific">Natronorubrum thiooxidans</name>
    <dbReference type="NCBI Taxonomy" id="308853"/>
    <lineage>
        <taxon>Archaea</taxon>
        <taxon>Methanobacteriati</taxon>
        <taxon>Methanobacteriota</taxon>
        <taxon>Stenosarchaea group</taxon>
        <taxon>Halobacteria</taxon>
        <taxon>Halobacteriales</taxon>
        <taxon>Natrialbaceae</taxon>
        <taxon>Natronorubrum</taxon>
    </lineage>
</organism>
<feature type="transmembrane region" description="Helical" evidence="1">
    <location>
        <begin position="394"/>
        <end position="418"/>
    </location>
</feature>
<keyword evidence="1" id="KW-0472">Membrane</keyword>
<reference evidence="3" key="1">
    <citation type="submission" date="2017-01" db="EMBL/GenBank/DDBJ databases">
        <authorList>
            <person name="Varghese N."/>
            <person name="Submissions S."/>
        </authorList>
    </citation>
    <scope>NUCLEOTIDE SEQUENCE [LARGE SCALE GENOMIC DNA]</scope>
    <source>
        <strain evidence="3">type strain: HArc-</strain>
    </source>
</reference>
<dbReference type="Proteomes" id="UP000185936">
    <property type="component" value="Unassembled WGS sequence"/>
</dbReference>
<feature type="transmembrane region" description="Helical" evidence="1">
    <location>
        <begin position="438"/>
        <end position="457"/>
    </location>
</feature>
<keyword evidence="1" id="KW-1133">Transmembrane helix</keyword>
<evidence type="ECO:0000313" key="2">
    <source>
        <dbReference type="EMBL" id="SIR81074.1"/>
    </source>
</evidence>
<sequence>MSRCSALARRTGIAGVVAVLTLAVTAGGVAASNVAIGLSGQSDGTPIPIWLSLVTGGGVIATSMLLTMLVTDRTVVERFHTNAVGFSNDRLETVGSLVFGTIGIATLVFVVVVGLVGPQIGSFSATVLLTFVGGRALLTIIAYTVGNPWRALNPWRHIAAFVPNGYATYPPWLGSWPAVGTLLVLIWLEVVTPLTSSPRTLVAVILAYSVFTIGGAIVFTPQTWFQKGDPISVWFRLYGAVAPIQRTEAGLEVRYPGARLGDDDLITDGSVLAFVLVLIWELTYSGFIVTGPGVRTVETLVGIGFPPQLVYLGLLLGGFALFWKGYWLAAARTRNRTETHLSRGSLAIRFGSPLLAIAAGYHFAHYAGFSLSLWPSLVDTMVSPLNPPENPTQYLLTSWFSYVELTGILVGHLLAVWLTHVVSFELFSGKRQAVRSQYPFIIVMVVLAVVNLYLVAVPPMDPVYVPN</sequence>
<proteinExistence type="predicted"/>
<evidence type="ECO:0000256" key="1">
    <source>
        <dbReference type="SAM" id="Phobius"/>
    </source>
</evidence>
<feature type="transmembrane region" description="Helical" evidence="1">
    <location>
        <begin position="91"/>
        <end position="117"/>
    </location>
</feature>
<dbReference type="STRING" id="308853.SAMN05421752_10350"/>
<dbReference type="OrthoDB" id="307643at2157"/>
<protein>
    <submittedName>
        <fullName evidence="2">Uncharacterized protein</fullName>
    </submittedName>
</protein>
<feature type="transmembrane region" description="Helical" evidence="1">
    <location>
        <begin position="309"/>
        <end position="329"/>
    </location>
</feature>
<feature type="transmembrane region" description="Helical" evidence="1">
    <location>
        <begin position="166"/>
        <end position="188"/>
    </location>
</feature>
<feature type="transmembrane region" description="Helical" evidence="1">
    <location>
        <begin position="269"/>
        <end position="289"/>
    </location>
</feature>
<feature type="transmembrane region" description="Helical" evidence="1">
    <location>
        <begin position="350"/>
        <end position="374"/>
    </location>
</feature>
<gene>
    <name evidence="2" type="ORF">SAMN05421752_10350</name>
</gene>
<accession>A0A1N7DZ13</accession>